<accession>A0AAD6GCK1</accession>
<feature type="domain" description="Nephrocystin 3-like N-terminal" evidence="4">
    <location>
        <begin position="1"/>
        <end position="105"/>
    </location>
</feature>
<dbReference type="InterPro" id="IPR036770">
    <property type="entry name" value="Ankyrin_rpt-contain_sf"/>
</dbReference>
<reference evidence="5 6" key="1">
    <citation type="journal article" date="2023" name="IMA Fungus">
        <title>Comparative genomic study of the Penicillium genus elucidates a diverse pangenome and 15 lateral gene transfer events.</title>
        <authorList>
            <person name="Petersen C."/>
            <person name="Sorensen T."/>
            <person name="Nielsen M.R."/>
            <person name="Sondergaard T.E."/>
            <person name="Sorensen J.L."/>
            <person name="Fitzpatrick D.A."/>
            <person name="Frisvad J.C."/>
            <person name="Nielsen K.L."/>
        </authorList>
    </citation>
    <scope>NUCLEOTIDE SEQUENCE [LARGE SCALE GENOMIC DNA]</scope>
    <source>
        <strain evidence="5 6">IBT 35679</strain>
    </source>
</reference>
<feature type="repeat" description="ANK" evidence="3">
    <location>
        <begin position="488"/>
        <end position="520"/>
    </location>
</feature>
<evidence type="ECO:0000313" key="6">
    <source>
        <dbReference type="Proteomes" id="UP001220324"/>
    </source>
</evidence>
<proteinExistence type="predicted"/>
<dbReference type="InterPro" id="IPR002110">
    <property type="entry name" value="Ankyrin_rpt"/>
</dbReference>
<organism evidence="5 6">
    <name type="scientific">Penicillium frequentans</name>
    <dbReference type="NCBI Taxonomy" id="3151616"/>
    <lineage>
        <taxon>Eukaryota</taxon>
        <taxon>Fungi</taxon>
        <taxon>Dikarya</taxon>
        <taxon>Ascomycota</taxon>
        <taxon>Pezizomycotina</taxon>
        <taxon>Eurotiomycetes</taxon>
        <taxon>Eurotiomycetidae</taxon>
        <taxon>Eurotiales</taxon>
        <taxon>Aspergillaceae</taxon>
        <taxon>Penicillium</taxon>
    </lineage>
</organism>
<dbReference type="Pfam" id="PF12796">
    <property type="entry name" value="Ank_2"/>
    <property type="match status" value="4"/>
</dbReference>
<feature type="repeat" description="ANK" evidence="3">
    <location>
        <begin position="622"/>
        <end position="654"/>
    </location>
</feature>
<evidence type="ECO:0000256" key="3">
    <source>
        <dbReference type="PROSITE-ProRule" id="PRU00023"/>
    </source>
</evidence>
<dbReference type="EMBL" id="JAQIZZ010000006">
    <property type="protein sequence ID" value="KAJ5537703.1"/>
    <property type="molecule type" value="Genomic_DNA"/>
</dbReference>
<name>A0AAD6GCK1_9EURO</name>
<dbReference type="Proteomes" id="UP001220324">
    <property type="component" value="Unassembled WGS sequence"/>
</dbReference>
<dbReference type="SUPFAM" id="SSF48403">
    <property type="entry name" value="Ankyrin repeat"/>
    <property type="match status" value="2"/>
</dbReference>
<dbReference type="PRINTS" id="PR01415">
    <property type="entry name" value="ANKYRIN"/>
</dbReference>
<comment type="caution">
    <text evidence="5">The sequence shown here is derived from an EMBL/GenBank/DDBJ whole genome shotgun (WGS) entry which is preliminary data.</text>
</comment>
<evidence type="ECO:0000313" key="5">
    <source>
        <dbReference type="EMBL" id="KAJ5537703.1"/>
    </source>
</evidence>
<dbReference type="PROSITE" id="PS50297">
    <property type="entry name" value="ANK_REP_REGION"/>
    <property type="match status" value="7"/>
</dbReference>
<dbReference type="Gene3D" id="1.25.40.20">
    <property type="entry name" value="Ankyrin repeat-containing domain"/>
    <property type="match status" value="5"/>
</dbReference>
<evidence type="ECO:0000256" key="2">
    <source>
        <dbReference type="ARBA" id="ARBA00023043"/>
    </source>
</evidence>
<feature type="repeat" description="ANK" evidence="3">
    <location>
        <begin position="521"/>
        <end position="553"/>
    </location>
</feature>
<protein>
    <recommendedName>
        <fullName evidence="4">Nephrocystin 3-like N-terminal domain-containing protein</fullName>
    </recommendedName>
</protein>
<dbReference type="PANTHER" id="PTHR24173">
    <property type="entry name" value="ANKYRIN REPEAT CONTAINING"/>
    <property type="match status" value="1"/>
</dbReference>
<dbReference type="SUPFAM" id="SSF57850">
    <property type="entry name" value="RING/U-box"/>
    <property type="match status" value="1"/>
</dbReference>
<keyword evidence="2 3" id="KW-0040">ANK repeat</keyword>
<dbReference type="Pfam" id="PF00023">
    <property type="entry name" value="Ank"/>
    <property type="match status" value="2"/>
</dbReference>
<evidence type="ECO:0000256" key="1">
    <source>
        <dbReference type="ARBA" id="ARBA00022737"/>
    </source>
</evidence>
<gene>
    <name evidence="5" type="ORF">N7494_007182</name>
</gene>
<dbReference type="SMART" id="SM00248">
    <property type="entry name" value="ANK"/>
    <property type="match status" value="15"/>
</dbReference>
<sequence>MFRSLLNQIYERDTTVRSQVRTNYEQRCRQFGFGELKWEWPRPVLEELLTGAILESANRQPVNVFVDALDEAGAESAQQLAAYFHRLIDRAAIKSSAVQICISCRHYPIIGNAQAIEIYVEDHNHQDIAEYIHDTLADTELGDDPSQGKRELLRQLIQQANRVFQWAHLMMPLVKRKMLEGESFDDIRRWLREIPTGLEDVYTYILSKVIEVANREQSFLLFQWICLAERPLTVKEMRYALTASNAATTTPGLSRRLEDINGFIKSDERMKRRIKALSGGLTEVILNGDLDETVQVVHQSVNDFLRAKGLQLLHYCVTGTNSLSNDGGILFQCQANIYRSCMAYLVTETLPLKVSRKEREVLKLDFPFLDYAIVNLFVHAEKAARSRAKAVQHELDTLEQMLGQWVQFFQILHPFDQACPANGTTLIHIAAATNLVDIMNSLLSNGENASREDQNGETALHLAARRGHIQAALILLGKGADPEARSRHGRTPLTEAAGHGNVRFIEWILHLGVDLESTKNGAESALHAAAAEGHQGVVEILIGAGAKTNAQGGEFGNALQAAAYGGSIEIVQMLLDAQADVNAQGGKYGNALQAAAASFNEDPDIVQMLLDAQADVNAQGGNYGNALQAAAYEGHTEIVQILLDAQADVNAQGGKYGNALQAAAASFNEDPDIVQMLLDAQADVNAQGGNYGNALQAAAYEGHTEIVQILLDAQADVNAQGGNYGNALQAAAYGGSIEIVQMLLDAQADVNAQGGNYGNALQAAAYGESIEKVQMLLDAQADVNAQGGIFGNALQAAAASFNEDPDIVQMLLDAQADVNAQGGLCGSALSAAIHKAHVDVAQSLFNAGADALLVDELGRTPLHIAAARDLRHFLHKFPLLASAANNRDKRFQTPLHLAIYLGHFKFASMLLNLGADPSLPDGYGRNIMDWAQRDQSLMHEIRNKCPRIVLTPVETQHWSTHRSISRISDTLLHSSLDSYGPLLRQLGLFFFFLGEPSNAQYLFQLHLSDIGRIACDICGIYIFESHFVCKICAPVDLCPSCVHEYSDRTQLHSDQQHEIFEVPDVSEDDFEPVGLSSEHFRTFLMDLVHEFSATNSHEIEMESSHDSVRCPPLKRKRLV</sequence>
<feature type="repeat" description="ANK" evidence="3">
    <location>
        <begin position="422"/>
        <end position="454"/>
    </location>
</feature>
<keyword evidence="1" id="KW-0677">Repeat</keyword>
<keyword evidence="6" id="KW-1185">Reference proteome</keyword>
<evidence type="ECO:0000259" key="4">
    <source>
        <dbReference type="Pfam" id="PF24883"/>
    </source>
</evidence>
<feature type="repeat" description="ANK" evidence="3">
    <location>
        <begin position="890"/>
        <end position="922"/>
    </location>
</feature>
<dbReference type="PROSITE" id="PS50088">
    <property type="entry name" value="ANK_REPEAT"/>
    <property type="match status" value="9"/>
</dbReference>
<feature type="repeat" description="ANK" evidence="3">
    <location>
        <begin position="690"/>
        <end position="722"/>
    </location>
</feature>
<feature type="repeat" description="ANK" evidence="3">
    <location>
        <begin position="554"/>
        <end position="586"/>
    </location>
</feature>
<feature type="repeat" description="ANK" evidence="3">
    <location>
        <begin position="723"/>
        <end position="755"/>
    </location>
</feature>
<dbReference type="InterPro" id="IPR056884">
    <property type="entry name" value="NPHP3-like_N"/>
</dbReference>
<dbReference type="AlphaFoldDB" id="A0AAD6GCK1"/>
<dbReference type="Pfam" id="PF24883">
    <property type="entry name" value="NPHP3_N"/>
    <property type="match status" value="1"/>
</dbReference>
<dbReference type="PANTHER" id="PTHR24173:SF74">
    <property type="entry name" value="ANKYRIN REPEAT DOMAIN-CONTAINING PROTEIN 16"/>
    <property type="match status" value="1"/>
</dbReference>
<feature type="repeat" description="ANK" evidence="3">
    <location>
        <begin position="455"/>
        <end position="487"/>
    </location>
</feature>